<reference evidence="1" key="1">
    <citation type="journal article" date="2009" name="PLoS Genet.">
        <title>Sequencing, mapping, and analysis of 27,455 maize full-length cDNAs.</title>
        <authorList>
            <person name="Soderlund C."/>
            <person name="Descour A."/>
            <person name="Kudrna D."/>
            <person name="Bomhoff M."/>
            <person name="Boyd L."/>
            <person name="Currie J."/>
            <person name="Angelova A."/>
            <person name="Collura K."/>
            <person name="Wissotski M."/>
            <person name="Ashley E."/>
            <person name="Morrow D."/>
            <person name="Fernandes J."/>
            <person name="Walbot V."/>
            <person name="Yu Y."/>
        </authorList>
    </citation>
    <scope>NUCLEOTIDE SEQUENCE</scope>
    <source>
        <strain evidence="1">B73</strain>
    </source>
</reference>
<proteinExistence type="evidence at transcript level"/>
<sequence>MLLSLRHPPGRRESRHRFSASVLQIEPSPSDSPAGAVRQRVQLFPEGQLCTQDQLTLQPACQSRCSCTLQEPPLSSRGSHMSNGGT</sequence>
<name>C4IY36_MAIZE</name>
<evidence type="ECO:0000313" key="1">
    <source>
        <dbReference type="EMBL" id="ACR33836.1"/>
    </source>
</evidence>
<dbReference type="EMBL" id="BT083483">
    <property type="protein sequence ID" value="ACR33836.1"/>
    <property type="molecule type" value="mRNA"/>
</dbReference>
<reference evidence="1" key="2">
    <citation type="submission" date="2012-06" db="EMBL/GenBank/DDBJ databases">
        <authorList>
            <person name="Yu Y."/>
            <person name="Currie J."/>
            <person name="Lomeli R."/>
            <person name="Angelova A."/>
            <person name="Collura K."/>
            <person name="Wissotski M."/>
            <person name="Campos D."/>
            <person name="Kudrna D."/>
            <person name="Golser W."/>
            <person name="Ashely E."/>
            <person name="Descour A."/>
            <person name="Fernandes J."/>
            <person name="Soderlund C."/>
            <person name="Walbot V."/>
        </authorList>
    </citation>
    <scope>NUCLEOTIDE SEQUENCE</scope>
    <source>
        <strain evidence="1">B73</strain>
    </source>
</reference>
<protein>
    <submittedName>
        <fullName evidence="1">Uncharacterized protein</fullName>
    </submittedName>
</protein>
<dbReference type="AlphaFoldDB" id="C4IY36"/>
<accession>C4IY36</accession>
<organism evidence="1">
    <name type="scientific">Zea mays</name>
    <name type="common">Maize</name>
    <dbReference type="NCBI Taxonomy" id="4577"/>
    <lineage>
        <taxon>Eukaryota</taxon>
        <taxon>Viridiplantae</taxon>
        <taxon>Streptophyta</taxon>
        <taxon>Embryophyta</taxon>
        <taxon>Tracheophyta</taxon>
        <taxon>Spermatophyta</taxon>
        <taxon>Magnoliopsida</taxon>
        <taxon>Liliopsida</taxon>
        <taxon>Poales</taxon>
        <taxon>Poaceae</taxon>
        <taxon>PACMAD clade</taxon>
        <taxon>Panicoideae</taxon>
        <taxon>Andropogonodae</taxon>
        <taxon>Andropogoneae</taxon>
        <taxon>Tripsacinae</taxon>
        <taxon>Zea</taxon>
    </lineage>
</organism>